<evidence type="ECO:0000313" key="3">
    <source>
        <dbReference type="Proteomes" id="UP000770661"/>
    </source>
</evidence>
<feature type="compositionally biased region" description="Polar residues" evidence="1">
    <location>
        <begin position="135"/>
        <end position="146"/>
    </location>
</feature>
<evidence type="ECO:0000313" key="2">
    <source>
        <dbReference type="EMBL" id="KAG0723448.1"/>
    </source>
</evidence>
<dbReference type="OrthoDB" id="6366891at2759"/>
<name>A0A8J4YB57_CHIOP</name>
<reference evidence="2" key="1">
    <citation type="submission" date="2020-07" db="EMBL/GenBank/DDBJ databases">
        <title>The High-quality genome of the commercially important snow crab, Chionoecetes opilio.</title>
        <authorList>
            <person name="Jeong J.-H."/>
            <person name="Ryu S."/>
        </authorList>
    </citation>
    <scope>NUCLEOTIDE SEQUENCE</scope>
    <source>
        <strain evidence="2">MADBK_172401_WGS</strain>
        <tissue evidence="2">Digestive gland</tissue>
    </source>
</reference>
<sequence length="498" mass="53905">MRPRPRKPTPAEVPLTPAVGTDGFDPDVVASIQRPKPGLDVIPSDQEDDRDYDDSYEHEHFNTDDDDDILQAHATRHSCVLHRKGGTGSNEQVGQGRYARDGGRTCSCVHSRGRRISHDAAVHEHSGHGQGAPNHDSQSYDSGVSESESDPELQVMAGGNVASVIRQYPDCGRAYVTLSPGEALAQGTPDAEGRLFPASHRGVGSRPSSSLDVQSANPSSMEVRLKPFVSKEYKVSPDDAEGLRLLPSSCREVRLVPSSIGESRSPRGSPDESRIPSSLGEVNLLETSHKSSRPPSSCAMRSPTSKTEVICLPISPAESSTSRLPLERRSREATPKTAKNPRSSSSRDSPVKPGAWSHSEHDAGHSMAEDQFDLGRTVTLLHGEQGEVVFIPRRSSHVGEGVRSSRQCIPVFSNVKLCDVSPSPLPETLPRAVARESKAKALQKLREMEKLDQTLNPNSGLPFGTQGALDSQTRLPSEARHSYHPGPHPDVCRRESSV</sequence>
<feature type="region of interest" description="Disordered" evidence="1">
    <location>
        <begin position="81"/>
        <end position="152"/>
    </location>
</feature>
<feature type="compositionally biased region" description="Polar residues" evidence="1">
    <location>
        <begin position="206"/>
        <end position="219"/>
    </location>
</feature>
<feature type="region of interest" description="Disordered" evidence="1">
    <location>
        <begin position="257"/>
        <end position="280"/>
    </location>
</feature>
<feature type="region of interest" description="Disordered" evidence="1">
    <location>
        <begin position="309"/>
        <end position="366"/>
    </location>
</feature>
<protein>
    <submittedName>
        <fullName evidence="2">Uncharacterized protein</fullName>
    </submittedName>
</protein>
<feature type="compositionally biased region" description="Basic and acidic residues" evidence="1">
    <location>
        <begin position="116"/>
        <end position="127"/>
    </location>
</feature>
<feature type="compositionally biased region" description="Basic and acidic residues" evidence="1">
    <location>
        <begin position="325"/>
        <end position="334"/>
    </location>
</feature>
<gene>
    <name evidence="2" type="ORF">GWK47_042727</name>
</gene>
<evidence type="ECO:0000256" key="1">
    <source>
        <dbReference type="SAM" id="MobiDB-lite"/>
    </source>
</evidence>
<proteinExistence type="predicted"/>
<feature type="region of interest" description="Disordered" evidence="1">
    <location>
        <begin position="184"/>
        <end position="219"/>
    </location>
</feature>
<dbReference type="EMBL" id="JACEEZ010008257">
    <property type="protein sequence ID" value="KAG0723448.1"/>
    <property type="molecule type" value="Genomic_DNA"/>
</dbReference>
<keyword evidence="3" id="KW-1185">Reference proteome</keyword>
<dbReference type="Proteomes" id="UP000770661">
    <property type="component" value="Unassembled WGS sequence"/>
</dbReference>
<feature type="compositionally biased region" description="Basic and acidic residues" evidence="1">
    <location>
        <begin position="53"/>
        <end position="63"/>
    </location>
</feature>
<comment type="caution">
    <text evidence="2">The sequence shown here is derived from an EMBL/GenBank/DDBJ whole genome shotgun (WGS) entry which is preliminary data.</text>
</comment>
<feature type="region of interest" description="Disordered" evidence="1">
    <location>
        <begin position="1"/>
        <end position="68"/>
    </location>
</feature>
<dbReference type="AlphaFoldDB" id="A0A8J4YB57"/>
<feature type="region of interest" description="Disordered" evidence="1">
    <location>
        <begin position="450"/>
        <end position="498"/>
    </location>
</feature>
<accession>A0A8J4YB57</accession>
<organism evidence="2 3">
    <name type="scientific">Chionoecetes opilio</name>
    <name type="common">Atlantic snow crab</name>
    <name type="synonym">Cancer opilio</name>
    <dbReference type="NCBI Taxonomy" id="41210"/>
    <lineage>
        <taxon>Eukaryota</taxon>
        <taxon>Metazoa</taxon>
        <taxon>Ecdysozoa</taxon>
        <taxon>Arthropoda</taxon>
        <taxon>Crustacea</taxon>
        <taxon>Multicrustacea</taxon>
        <taxon>Malacostraca</taxon>
        <taxon>Eumalacostraca</taxon>
        <taxon>Eucarida</taxon>
        <taxon>Decapoda</taxon>
        <taxon>Pleocyemata</taxon>
        <taxon>Brachyura</taxon>
        <taxon>Eubrachyura</taxon>
        <taxon>Majoidea</taxon>
        <taxon>Majidae</taxon>
        <taxon>Chionoecetes</taxon>
    </lineage>
</organism>